<feature type="transmembrane region" description="Helical" evidence="2">
    <location>
        <begin position="163"/>
        <end position="187"/>
    </location>
</feature>
<protein>
    <recommendedName>
        <fullName evidence="3">Urease accessory protein UreH-like transmembrane domain-containing protein</fullName>
    </recommendedName>
</protein>
<keyword evidence="2" id="KW-0812">Transmembrane</keyword>
<name>A0ABQ3AT00_9GAMM</name>
<proteinExistence type="predicted"/>
<keyword evidence="2" id="KW-0472">Membrane</keyword>
<evidence type="ECO:0000259" key="3">
    <source>
        <dbReference type="Pfam" id="PF13386"/>
    </source>
</evidence>
<feature type="transmembrane region" description="Helical" evidence="2">
    <location>
        <begin position="199"/>
        <end position="219"/>
    </location>
</feature>
<dbReference type="PANTHER" id="PTHR42208">
    <property type="entry name" value="HEAVY METAL TRANSPORTER-RELATED"/>
    <property type="match status" value="1"/>
</dbReference>
<feature type="compositionally biased region" description="Basic and acidic residues" evidence="1">
    <location>
        <begin position="262"/>
        <end position="277"/>
    </location>
</feature>
<dbReference type="PANTHER" id="PTHR42208:SF1">
    <property type="entry name" value="HEAVY METAL TRANSPORTER"/>
    <property type="match status" value="1"/>
</dbReference>
<feature type="transmembrane region" description="Helical" evidence="2">
    <location>
        <begin position="81"/>
        <end position="98"/>
    </location>
</feature>
<feature type="transmembrane region" description="Helical" evidence="2">
    <location>
        <begin position="135"/>
        <end position="157"/>
    </location>
</feature>
<evidence type="ECO:0000256" key="1">
    <source>
        <dbReference type="SAM" id="MobiDB-lite"/>
    </source>
</evidence>
<feature type="compositionally biased region" description="Basic and acidic residues" evidence="1">
    <location>
        <begin position="244"/>
        <end position="254"/>
    </location>
</feature>
<evidence type="ECO:0000313" key="5">
    <source>
        <dbReference type="Proteomes" id="UP000619761"/>
    </source>
</evidence>
<dbReference type="Proteomes" id="UP000619761">
    <property type="component" value="Unassembled WGS sequence"/>
</dbReference>
<reference evidence="5" key="1">
    <citation type="journal article" date="2019" name="Int. J. Syst. Evol. Microbiol.">
        <title>The Global Catalogue of Microorganisms (GCM) 10K type strain sequencing project: providing services to taxonomists for standard genome sequencing and annotation.</title>
        <authorList>
            <consortium name="The Broad Institute Genomics Platform"/>
            <consortium name="The Broad Institute Genome Sequencing Center for Infectious Disease"/>
            <person name="Wu L."/>
            <person name="Ma J."/>
        </authorList>
    </citation>
    <scope>NUCLEOTIDE SEQUENCE [LARGE SCALE GENOMIC DNA]</scope>
    <source>
        <strain evidence="5">KCTC 32239</strain>
    </source>
</reference>
<feature type="transmembrane region" description="Helical" evidence="2">
    <location>
        <begin position="45"/>
        <end position="69"/>
    </location>
</feature>
<dbReference type="RefSeq" id="WP_189415528.1">
    <property type="nucleotide sequence ID" value="NZ_BMYZ01000001.1"/>
</dbReference>
<evidence type="ECO:0000256" key="2">
    <source>
        <dbReference type="SAM" id="Phobius"/>
    </source>
</evidence>
<feature type="domain" description="Urease accessory protein UreH-like transmembrane" evidence="3">
    <location>
        <begin position="10"/>
        <end position="213"/>
    </location>
</feature>
<accession>A0ABQ3AT00</accession>
<comment type="caution">
    <text evidence="4">The sequence shown here is derived from an EMBL/GenBank/DDBJ whole genome shotgun (WGS) entry which is preliminary data.</text>
</comment>
<keyword evidence="2" id="KW-1133">Transmembrane helix</keyword>
<dbReference type="EMBL" id="BMYZ01000001">
    <property type="protein sequence ID" value="GGY63215.1"/>
    <property type="molecule type" value="Genomic_DNA"/>
</dbReference>
<organism evidence="4 5">
    <name type="scientific">Cellvibrio zantedeschiae</name>
    <dbReference type="NCBI Taxonomy" id="1237077"/>
    <lineage>
        <taxon>Bacteria</taxon>
        <taxon>Pseudomonadati</taxon>
        <taxon>Pseudomonadota</taxon>
        <taxon>Gammaproteobacteria</taxon>
        <taxon>Cellvibrionales</taxon>
        <taxon>Cellvibrionaceae</taxon>
        <taxon>Cellvibrio</taxon>
    </lineage>
</organism>
<keyword evidence="5" id="KW-1185">Reference proteome</keyword>
<dbReference type="Pfam" id="PF13386">
    <property type="entry name" value="DsbD_2"/>
    <property type="match status" value="1"/>
</dbReference>
<gene>
    <name evidence="4" type="ORF">GCM10011613_03590</name>
</gene>
<evidence type="ECO:0000313" key="4">
    <source>
        <dbReference type="EMBL" id="GGY63215.1"/>
    </source>
</evidence>
<sequence length="293" mass="31149">MIDLAIFFPLFTLGLVSSAHCIGMCGGIMGALTMAVPAEAKAKRGMILIAYNLGRILSYSLMGLVAGFFAEQFAAFGGGTLLRLIAGALLIAMGLYLADWWRGLTKLETLGRYLWVYLQPLGKGLVPVNTISKALLLGGLWGWLPCGLVYAALATAMTQPAPVLAAGAMLAFGLGTLPAVLAAGLVAQQLARILQKRGIRIGLAIIIMLFGLWTIWGSLGHSHLHHSSQGSGSHAPQHQSTQPHIDHSSMHHGADTPPSTLERQRTDTETKVGDYKDSTSSSAEASESHEHHH</sequence>
<feature type="compositionally biased region" description="Low complexity" evidence="1">
    <location>
        <begin position="226"/>
        <end position="240"/>
    </location>
</feature>
<dbReference type="InterPro" id="IPR039447">
    <property type="entry name" value="UreH-like_TM_dom"/>
</dbReference>
<feature type="region of interest" description="Disordered" evidence="1">
    <location>
        <begin position="226"/>
        <end position="293"/>
    </location>
</feature>